<dbReference type="InterPro" id="IPR014721">
    <property type="entry name" value="Ribsml_uS5_D2-typ_fold_subgr"/>
</dbReference>
<dbReference type="EC" id="3.1.26.5" evidence="7 8"/>
<dbReference type="InterPro" id="IPR000100">
    <property type="entry name" value="RNase_P"/>
</dbReference>
<keyword evidence="5 7" id="KW-0378">Hydrolase</keyword>
<keyword evidence="3 7" id="KW-0540">Nuclease</keyword>
<evidence type="ECO:0000256" key="8">
    <source>
        <dbReference type="NCBIfam" id="TIGR00188"/>
    </source>
</evidence>
<evidence type="ECO:0000256" key="4">
    <source>
        <dbReference type="ARBA" id="ARBA00022759"/>
    </source>
</evidence>
<keyword evidence="6 7" id="KW-0694">RNA-binding</keyword>
<evidence type="ECO:0000256" key="3">
    <source>
        <dbReference type="ARBA" id="ARBA00022722"/>
    </source>
</evidence>
<evidence type="ECO:0000256" key="5">
    <source>
        <dbReference type="ARBA" id="ARBA00022801"/>
    </source>
</evidence>
<dbReference type="InterPro" id="IPR020539">
    <property type="entry name" value="RNase_P_CS"/>
</dbReference>
<dbReference type="GO" id="GO:0042781">
    <property type="term" value="F:3'-tRNA processing endoribonuclease activity"/>
    <property type="evidence" value="ECO:0007669"/>
    <property type="project" value="TreeGrafter"/>
</dbReference>
<dbReference type="OrthoDB" id="1524972at2"/>
<evidence type="ECO:0000313" key="9">
    <source>
        <dbReference type="EMBL" id="PQL95034.1"/>
    </source>
</evidence>
<keyword evidence="2 7" id="KW-0819">tRNA processing</keyword>
<dbReference type="AlphaFoldDB" id="A0A2S8AFM3"/>
<dbReference type="GO" id="GO:0001682">
    <property type="term" value="P:tRNA 5'-leader removal"/>
    <property type="evidence" value="ECO:0007669"/>
    <property type="project" value="UniProtKB-UniRule"/>
</dbReference>
<gene>
    <name evidence="7 9" type="primary">rnpA</name>
    <name evidence="9" type="ORF">C4S77_02125</name>
</gene>
<keyword evidence="4 7" id="KW-0255">Endonuclease</keyword>
<dbReference type="InterPro" id="IPR020568">
    <property type="entry name" value="Ribosomal_Su5_D2-typ_SF"/>
</dbReference>
<dbReference type="GO" id="GO:0000049">
    <property type="term" value="F:tRNA binding"/>
    <property type="evidence" value="ECO:0007669"/>
    <property type="project" value="UniProtKB-UniRule"/>
</dbReference>
<comment type="similarity">
    <text evidence="7">Belongs to the RnpA family.</text>
</comment>
<evidence type="ECO:0000256" key="7">
    <source>
        <dbReference type="HAMAP-Rule" id="MF_00227"/>
    </source>
</evidence>
<organism evidence="9 10">
    <name type="scientific">Apibacter adventoris</name>
    <dbReference type="NCBI Taxonomy" id="1679466"/>
    <lineage>
        <taxon>Bacteria</taxon>
        <taxon>Pseudomonadati</taxon>
        <taxon>Bacteroidota</taxon>
        <taxon>Flavobacteriia</taxon>
        <taxon>Flavobacteriales</taxon>
        <taxon>Weeksellaceae</taxon>
        <taxon>Apibacter</taxon>
    </lineage>
</organism>
<comment type="caution">
    <text evidence="9">The sequence shown here is derived from an EMBL/GenBank/DDBJ whole genome shotgun (WGS) entry which is preliminary data.</text>
</comment>
<accession>A0A2S8AFM3</accession>
<comment type="subunit">
    <text evidence="7">Consists of a catalytic RNA component (M1 or rnpB) and a protein subunit.</text>
</comment>
<dbReference type="GO" id="GO:0004526">
    <property type="term" value="F:ribonuclease P activity"/>
    <property type="evidence" value="ECO:0007669"/>
    <property type="project" value="UniProtKB-UniRule"/>
</dbReference>
<name>A0A2S8AFM3_9FLAO</name>
<dbReference type="RefSeq" id="WP_105245738.1">
    <property type="nucleotide sequence ID" value="NZ_PSZM01000002.1"/>
</dbReference>
<dbReference type="HAMAP" id="MF_00227">
    <property type="entry name" value="RNase_P"/>
    <property type="match status" value="1"/>
</dbReference>
<evidence type="ECO:0000256" key="2">
    <source>
        <dbReference type="ARBA" id="ARBA00022694"/>
    </source>
</evidence>
<protein>
    <recommendedName>
        <fullName evidence="7 8">Ribonuclease P protein component</fullName>
        <shortName evidence="7">RNase P protein</shortName>
        <shortName evidence="7">RNaseP protein</shortName>
        <ecNumber evidence="7 8">3.1.26.5</ecNumber>
    </recommendedName>
    <alternativeName>
        <fullName evidence="7">Protein C5</fullName>
    </alternativeName>
</protein>
<dbReference type="PROSITE" id="PS00648">
    <property type="entry name" value="RIBONUCLEASE_P"/>
    <property type="match status" value="1"/>
</dbReference>
<dbReference type="NCBIfam" id="TIGR00188">
    <property type="entry name" value="rnpA"/>
    <property type="match status" value="1"/>
</dbReference>
<keyword evidence="10" id="KW-1185">Reference proteome</keyword>
<comment type="catalytic activity">
    <reaction evidence="7">
        <text>Endonucleolytic cleavage of RNA, removing 5'-extranucleotides from tRNA precursor.</text>
        <dbReference type="EC" id="3.1.26.5"/>
    </reaction>
</comment>
<dbReference type="Gene3D" id="3.30.230.10">
    <property type="match status" value="1"/>
</dbReference>
<reference evidence="9 10" key="1">
    <citation type="submission" date="2018-02" db="EMBL/GenBank/DDBJ databases">
        <title>Genome sequences of Apibacter spp., gut symbionts of Asian honey bees.</title>
        <authorList>
            <person name="Kwong W.K."/>
            <person name="Steele M.I."/>
            <person name="Moran N.A."/>
        </authorList>
    </citation>
    <scope>NUCLEOTIDE SEQUENCE [LARGE SCALE GENOMIC DNA]</scope>
    <source>
        <strain evidence="10">wkB301</strain>
    </source>
</reference>
<evidence type="ECO:0000256" key="6">
    <source>
        <dbReference type="ARBA" id="ARBA00022884"/>
    </source>
</evidence>
<dbReference type="Pfam" id="PF00825">
    <property type="entry name" value="Ribonuclease_P"/>
    <property type="match status" value="1"/>
</dbReference>
<proteinExistence type="inferred from homology"/>
<dbReference type="SUPFAM" id="SSF54211">
    <property type="entry name" value="Ribosomal protein S5 domain 2-like"/>
    <property type="match status" value="1"/>
</dbReference>
<evidence type="ECO:0000313" key="10">
    <source>
        <dbReference type="Proteomes" id="UP000238042"/>
    </source>
</evidence>
<dbReference type="PANTHER" id="PTHR33992">
    <property type="entry name" value="RIBONUCLEASE P PROTEIN COMPONENT"/>
    <property type="match status" value="1"/>
</dbReference>
<dbReference type="Proteomes" id="UP000238042">
    <property type="component" value="Unassembled WGS sequence"/>
</dbReference>
<dbReference type="EMBL" id="PSZM01000002">
    <property type="protein sequence ID" value="PQL95034.1"/>
    <property type="molecule type" value="Genomic_DNA"/>
</dbReference>
<evidence type="ECO:0000256" key="1">
    <source>
        <dbReference type="ARBA" id="ARBA00002663"/>
    </source>
</evidence>
<dbReference type="GO" id="GO:0030677">
    <property type="term" value="C:ribonuclease P complex"/>
    <property type="evidence" value="ECO:0007669"/>
    <property type="project" value="TreeGrafter"/>
</dbReference>
<sequence length="121" mass="14739">MKFSYTKNEHLKNKSQIKFLFENGIWCNKFPLKLIYCPTSHFHLFNNHKIGVSVSKKHFKKAVKRNYIKRVLRECYRLNKDIFYKTFPDPHWVMIIYVGNEILPFSEIEKKYLQLLKKIPQ</sequence>
<comment type="function">
    <text evidence="1 7">RNaseP catalyzes the removal of the 5'-leader sequence from pre-tRNA to produce the mature 5'-terminus. It can also cleave other RNA substrates such as 4.5S RNA. The protein component plays an auxiliary but essential role in vivo by binding to the 5'-leader sequence and broadening the substrate specificity of the ribozyme.</text>
</comment>
<dbReference type="PANTHER" id="PTHR33992:SF1">
    <property type="entry name" value="RIBONUCLEASE P PROTEIN COMPONENT"/>
    <property type="match status" value="1"/>
</dbReference>